<dbReference type="GO" id="GO:0004518">
    <property type="term" value="F:nuclease activity"/>
    <property type="evidence" value="ECO:0007669"/>
    <property type="project" value="UniProtKB-KW"/>
</dbReference>
<dbReference type="SMART" id="SM00670">
    <property type="entry name" value="PINc"/>
    <property type="match status" value="1"/>
</dbReference>
<evidence type="ECO:0000313" key="8">
    <source>
        <dbReference type="EMBL" id="MCY3053479.1"/>
    </source>
</evidence>
<protein>
    <submittedName>
        <fullName evidence="9">PIN/TRAM domain-containing protein</fullName>
    </submittedName>
</protein>
<feature type="transmembrane region" description="Helical" evidence="6">
    <location>
        <begin position="82"/>
        <end position="102"/>
    </location>
</feature>
<dbReference type="InterPro" id="IPR052041">
    <property type="entry name" value="Nucleic_acid_metab_PIN/TRAM"/>
</dbReference>
<gene>
    <name evidence="9" type="ORF">I6G68_00825</name>
    <name evidence="8" type="ORF">ODY43_05680</name>
</gene>
<evidence type="ECO:0000256" key="5">
    <source>
        <dbReference type="SAM" id="MobiDB-lite"/>
    </source>
</evidence>
<dbReference type="GO" id="GO:0016787">
    <property type="term" value="F:hydrolase activity"/>
    <property type="evidence" value="ECO:0007669"/>
    <property type="project" value="UniProtKB-KW"/>
</dbReference>
<evidence type="ECO:0000256" key="3">
    <source>
        <dbReference type="ARBA" id="ARBA00022801"/>
    </source>
</evidence>
<dbReference type="GeneID" id="35767212"/>
<feature type="transmembrane region" description="Helical" evidence="6">
    <location>
        <begin position="12"/>
        <end position="31"/>
    </location>
</feature>
<feature type="region of interest" description="Disordered" evidence="5">
    <location>
        <begin position="161"/>
        <end position="187"/>
    </location>
</feature>
<evidence type="ECO:0000256" key="2">
    <source>
        <dbReference type="ARBA" id="ARBA00022722"/>
    </source>
</evidence>
<dbReference type="AlphaFoldDB" id="A0A0X8FCW1"/>
<sequence length="390" mass="44226">MKRLDVWAKIIDFLWLLVGAGFGYYLLPILWRWTNLSHTFVNQAWINIIIGALIFLILIKLLEPLEKKLVRRLEKEIRDLPISNILIALLGIVMGLILAWLINIPLIALDIYFISNVLPVVLTILFAFLGYFVLWVKSDEILAFFRNIRISNLRDRVQDKETASDEEEAESEPSPAKSDKESGQESAAWENFKPYKILDTSVIIDGRILDVLKTGIIEGTILVPNFVLKELQYIADSSDASKRVRGRRGLDILNAIQALDDLPVEFYAGDFEEEEEVDLKLLLLAKEVNGVVVTNDYNLNKVSHFHQIKVLNLNELANAMKTVVIPGDRMQVHIIKKGTERQQGVGYLDDGTMIVVEEGRLHMDEEVEVEVTSAIQTNAGKMIFAKLAED</sequence>
<evidence type="ECO:0000313" key="9">
    <source>
        <dbReference type="EMBL" id="QPS01655.1"/>
    </source>
</evidence>
<feature type="domain" description="TRAM" evidence="7">
    <location>
        <begin position="323"/>
        <end position="389"/>
    </location>
</feature>
<dbReference type="InterPro" id="IPR029060">
    <property type="entry name" value="PIN-like_dom_sf"/>
</dbReference>
<dbReference type="OrthoDB" id="9780734at2"/>
<keyword evidence="4" id="KW-0460">Magnesium</keyword>
<reference evidence="8" key="2">
    <citation type="submission" date="2022-09" db="EMBL/GenBank/DDBJ databases">
        <title>Aerococcus urinae taxonomy study.</title>
        <authorList>
            <person name="Christensen J."/>
            <person name="Senneby E."/>
        </authorList>
    </citation>
    <scope>NUCLEOTIDE SEQUENCE</scope>
    <source>
        <strain evidence="8">NLD-066-U95</strain>
    </source>
</reference>
<dbReference type="CDD" id="cd09877">
    <property type="entry name" value="PIN_YacL-like"/>
    <property type="match status" value="1"/>
</dbReference>
<keyword evidence="6" id="KW-0812">Transmembrane</keyword>
<dbReference type="InterPro" id="IPR002792">
    <property type="entry name" value="TRAM_dom"/>
</dbReference>
<proteinExistence type="predicted"/>
<reference evidence="9 10" key="1">
    <citation type="submission" date="2020-12" db="EMBL/GenBank/DDBJ databases">
        <title>FDA dAtabase for Regulatory Grade micrObial Sequences (FDA-ARGOS): Supporting development and validation of Infectious Disease Dx tests.</title>
        <authorList>
            <person name="Sproer C."/>
            <person name="Gronow S."/>
            <person name="Severitt S."/>
            <person name="Schroder I."/>
            <person name="Tallon L."/>
            <person name="Sadzewicz L."/>
            <person name="Zhao X."/>
            <person name="Boylan J."/>
            <person name="Ott S."/>
            <person name="Bowen H."/>
            <person name="Vavikolanu K."/>
            <person name="Mehta A."/>
            <person name="Aluvathingal J."/>
            <person name="Nadendla S."/>
            <person name="Lowell S."/>
            <person name="Myers T."/>
            <person name="Yan Y."/>
            <person name="Sichtig H."/>
        </authorList>
    </citation>
    <scope>NUCLEOTIDE SEQUENCE [LARGE SCALE GENOMIC DNA]</scope>
    <source>
        <strain evidence="9 10">FDAARGOS_911</strain>
    </source>
</reference>
<dbReference type="RefSeq" id="WP_060777522.1">
    <property type="nucleotide sequence ID" value="NZ_CAJHLF010000012.1"/>
</dbReference>
<dbReference type="EMBL" id="CP065662">
    <property type="protein sequence ID" value="QPS01655.1"/>
    <property type="molecule type" value="Genomic_DNA"/>
</dbReference>
<keyword evidence="6" id="KW-0472">Membrane</keyword>
<evidence type="ECO:0000256" key="4">
    <source>
        <dbReference type="ARBA" id="ARBA00022842"/>
    </source>
</evidence>
<evidence type="ECO:0000313" key="11">
    <source>
        <dbReference type="Proteomes" id="UP001069145"/>
    </source>
</evidence>
<comment type="cofactor">
    <cofactor evidence="1">
        <name>Mg(2+)</name>
        <dbReference type="ChEBI" id="CHEBI:18420"/>
    </cofactor>
</comment>
<dbReference type="Gene3D" id="3.40.50.1010">
    <property type="entry name" value="5'-nuclease"/>
    <property type="match status" value="1"/>
</dbReference>
<evidence type="ECO:0000256" key="1">
    <source>
        <dbReference type="ARBA" id="ARBA00001946"/>
    </source>
</evidence>
<evidence type="ECO:0000313" key="10">
    <source>
        <dbReference type="Proteomes" id="UP000594771"/>
    </source>
</evidence>
<keyword evidence="3" id="KW-0378">Hydrolase</keyword>
<evidence type="ECO:0000256" key="6">
    <source>
        <dbReference type="SAM" id="Phobius"/>
    </source>
</evidence>
<dbReference type="Pfam" id="PF01850">
    <property type="entry name" value="PIN"/>
    <property type="match status" value="1"/>
</dbReference>
<dbReference type="PANTHER" id="PTHR11603">
    <property type="entry name" value="AAA FAMILY ATPASE"/>
    <property type="match status" value="1"/>
</dbReference>
<dbReference type="Proteomes" id="UP000594771">
    <property type="component" value="Chromosome"/>
</dbReference>
<evidence type="ECO:0000259" key="7">
    <source>
        <dbReference type="PROSITE" id="PS50926"/>
    </source>
</evidence>
<organism evidence="9 10">
    <name type="scientific">Aerococcus urinae</name>
    <dbReference type="NCBI Taxonomy" id="1376"/>
    <lineage>
        <taxon>Bacteria</taxon>
        <taxon>Bacillati</taxon>
        <taxon>Bacillota</taxon>
        <taxon>Bacilli</taxon>
        <taxon>Lactobacillales</taxon>
        <taxon>Aerococcaceae</taxon>
        <taxon>Aerococcus</taxon>
    </lineage>
</organism>
<dbReference type="PROSITE" id="PS50926">
    <property type="entry name" value="TRAM"/>
    <property type="match status" value="1"/>
</dbReference>
<feature type="transmembrane region" description="Helical" evidence="6">
    <location>
        <begin position="43"/>
        <end position="62"/>
    </location>
</feature>
<dbReference type="Proteomes" id="UP001069145">
    <property type="component" value="Unassembled WGS sequence"/>
</dbReference>
<feature type="transmembrane region" description="Helical" evidence="6">
    <location>
        <begin position="114"/>
        <end position="136"/>
    </location>
</feature>
<accession>A0A0X8FCW1</accession>
<dbReference type="SUPFAM" id="SSF88723">
    <property type="entry name" value="PIN domain-like"/>
    <property type="match status" value="1"/>
</dbReference>
<dbReference type="KEGG" id="aun:AWM73_00200"/>
<dbReference type="EMBL" id="JAOTML010000005">
    <property type="protein sequence ID" value="MCY3053479.1"/>
    <property type="molecule type" value="Genomic_DNA"/>
</dbReference>
<keyword evidence="2" id="KW-0540">Nuclease</keyword>
<name>A0A0X8FCW1_9LACT</name>
<keyword evidence="6" id="KW-1133">Transmembrane helix</keyword>
<dbReference type="InterPro" id="IPR002716">
    <property type="entry name" value="PIN_dom"/>
</dbReference>
<dbReference type="PANTHER" id="PTHR11603:SF147">
    <property type="entry name" value="MEMBRANE PROTEIN"/>
    <property type="match status" value="1"/>
</dbReference>
<keyword evidence="11" id="KW-1185">Reference proteome</keyword>